<accession>A0A7H1BKD4</accession>
<evidence type="ECO:0000313" key="6">
    <source>
        <dbReference type="EMBL" id="QNS09189.1"/>
    </source>
</evidence>
<evidence type="ECO:0000256" key="3">
    <source>
        <dbReference type="RuleBase" id="RU361235"/>
    </source>
</evidence>
<organism evidence="6 7">
    <name type="scientific">Streptomyces xanthii</name>
    <dbReference type="NCBI Taxonomy" id="2768069"/>
    <lineage>
        <taxon>Bacteria</taxon>
        <taxon>Bacillati</taxon>
        <taxon>Actinomycetota</taxon>
        <taxon>Actinomycetes</taxon>
        <taxon>Kitasatosporales</taxon>
        <taxon>Streptomycetaceae</taxon>
        <taxon>Streptomyces</taxon>
    </lineage>
</organism>
<protein>
    <recommendedName>
        <fullName evidence="3">Carboxylic ester hydrolase</fullName>
        <ecNumber evidence="3">3.1.1.-</ecNumber>
    </recommendedName>
</protein>
<evidence type="ECO:0000259" key="5">
    <source>
        <dbReference type="Pfam" id="PF00135"/>
    </source>
</evidence>
<name>A0A7H1BKD4_9ACTN</name>
<sequence>MTSADAPNGPVVPTRGGPVHGEQRADGSLRFLGIPYAAPPVGALRFAAPVPPEPWTRPLDATAYGPTAQRRPFAEITTIPEPTVPGEAVLNLNVFTPGLPAPGLTPAAALPVLVWIHGGGFVAGSSASPWYDGAAFNRDGVVVVSVGYRLGIEGFLHLADAPANRGVRDWIAALEWVRDNIAAFGGDPAKVTVAGQSAGGGAVQTLLATPAARGLFRAGISASGAVMDPQDRAAAESVARRFTERTGVPATAAALRDVSDAQLLAFQDALDAPGPDGDGELPGLNLAPFADGDLVPEPVPAALTDAAVPLLLGFTEHEFAAPGEDGAAAPEGELRFVLGALGLDEGRTARFLAERAGAGVGGAVTDRLFRAPALAAAEERASRGRPTWLYQFEWSGTAAGREGQAYHCTDLPFAFDLLGAEGVEAALGPRPPQALADRMHRAWVAFVRDLSPGADWPSYDDDRAVMRWGTEPRVERDPLRVVREIWGG</sequence>
<dbReference type="EC" id="3.1.1.-" evidence="3"/>
<dbReference type="Proteomes" id="UP000516428">
    <property type="component" value="Plasmid unnamed1"/>
</dbReference>
<dbReference type="InterPro" id="IPR002018">
    <property type="entry name" value="CarbesteraseB"/>
</dbReference>
<feature type="region of interest" description="Disordered" evidence="4">
    <location>
        <begin position="1"/>
        <end position="24"/>
    </location>
</feature>
<dbReference type="InterPro" id="IPR050309">
    <property type="entry name" value="Type-B_Carboxylest/Lipase"/>
</dbReference>
<dbReference type="PROSITE" id="PS00122">
    <property type="entry name" value="CARBOXYLESTERASE_B_1"/>
    <property type="match status" value="1"/>
</dbReference>
<keyword evidence="2 3" id="KW-0378">Hydrolase</keyword>
<evidence type="ECO:0000313" key="7">
    <source>
        <dbReference type="Proteomes" id="UP000516428"/>
    </source>
</evidence>
<keyword evidence="6" id="KW-0614">Plasmid</keyword>
<feature type="domain" description="Carboxylesterase type B" evidence="5">
    <location>
        <begin position="10"/>
        <end position="321"/>
    </location>
</feature>
<dbReference type="Gene3D" id="3.40.50.1820">
    <property type="entry name" value="alpha/beta hydrolase"/>
    <property type="match status" value="1"/>
</dbReference>
<dbReference type="SUPFAM" id="SSF53474">
    <property type="entry name" value="alpha/beta-Hydrolases"/>
    <property type="match status" value="1"/>
</dbReference>
<evidence type="ECO:0000256" key="1">
    <source>
        <dbReference type="ARBA" id="ARBA00005964"/>
    </source>
</evidence>
<gene>
    <name evidence="6" type="ORF">IAG42_36120</name>
</gene>
<geneLocation type="plasmid" evidence="6 7">
    <name>unnamed1</name>
</geneLocation>
<dbReference type="GO" id="GO:0016787">
    <property type="term" value="F:hydrolase activity"/>
    <property type="evidence" value="ECO:0007669"/>
    <property type="project" value="UniProtKB-KW"/>
</dbReference>
<reference evidence="6 7" key="1">
    <citation type="submission" date="2020-09" db="EMBL/GenBank/DDBJ databases">
        <title>A novel species.</title>
        <authorList>
            <person name="Gao J."/>
        </authorList>
    </citation>
    <scope>NUCLEOTIDE SEQUENCE [LARGE SCALE GENOMIC DNA]</scope>
    <source>
        <strain evidence="6 7">CRXT-Y-14</strain>
        <plasmid evidence="6 7">unnamed1</plasmid>
    </source>
</reference>
<dbReference type="KEGG" id="sxn:IAG42_36120"/>
<proteinExistence type="inferred from homology"/>
<dbReference type="InterPro" id="IPR019826">
    <property type="entry name" value="Carboxylesterase_B_AS"/>
</dbReference>
<keyword evidence="7" id="KW-1185">Reference proteome</keyword>
<evidence type="ECO:0000256" key="2">
    <source>
        <dbReference type="ARBA" id="ARBA00022801"/>
    </source>
</evidence>
<evidence type="ECO:0000256" key="4">
    <source>
        <dbReference type="SAM" id="MobiDB-lite"/>
    </source>
</evidence>
<dbReference type="AlphaFoldDB" id="A0A7H1BKD4"/>
<dbReference type="Pfam" id="PF00135">
    <property type="entry name" value="COesterase"/>
    <property type="match status" value="2"/>
</dbReference>
<feature type="domain" description="Carboxylesterase type B" evidence="5">
    <location>
        <begin position="358"/>
        <end position="476"/>
    </location>
</feature>
<dbReference type="InterPro" id="IPR029058">
    <property type="entry name" value="AB_hydrolase_fold"/>
</dbReference>
<dbReference type="RefSeq" id="WP_188341844.1">
    <property type="nucleotide sequence ID" value="NZ_CP061282.1"/>
</dbReference>
<dbReference type="PANTHER" id="PTHR11559">
    <property type="entry name" value="CARBOXYLESTERASE"/>
    <property type="match status" value="1"/>
</dbReference>
<dbReference type="EMBL" id="CP061282">
    <property type="protein sequence ID" value="QNS09189.1"/>
    <property type="molecule type" value="Genomic_DNA"/>
</dbReference>
<comment type="similarity">
    <text evidence="1 3">Belongs to the type-B carboxylesterase/lipase family.</text>
</comment>